<sequence>MSWYLAGRRWSWTVAVAVVIVPAASVLLSTSVTVPRVLSGPAAWAINA</sequence>
<feature type="transmembrane region" description="Helical" evidence="1">
    <location>
        <begin position="12"/>
        <end position="34"/>
    </location>
</feature>
<dbReference type="Proteomes" id="UP000460435">
    <property type="component" value="Unassembled WGS sequence"/>
</dbReference>
<evidence type="ECO:0000313" key="2">
    <source>
        <dbReference type="EMBL" id="NDL59025.1"/>
    </source>
</evidence>
<keyword evidence="3" id="KW-1185">Reference proteome</keyword>
<keyword evidence="1" id="KW-0472">Membrane</keyword>
<organism evidence="2 3">
    <name type="scientific">Phytoactinopolyspora mesophila</name>
    <dbReference type="NCBI Taxonomy" id="2650750"/>
    <lineage>
        <taxon>Bacteria</taxon>
        <taxon>Bacillati</taxon>
        <taxon>Actinomycetota</taxon>
        <taxon>Actinomycetes</taxon>
        <taxon>Jiangellales</taxon>
        <taxon>Jiangellaceae</taxon>
        <taxon>Phytoactinopolyspora</taxon>
    </lineage>
</organism>
<comment type="caution">
    <text evidence="2">The sequence shown here is derived from an EMBL/GenBank/DDBJ whole genome shotgun (WGS) entry which is preliminary data.</text>
</comment>
<keyword evidence="1" id="KW-0812">Transmembrane</keyword>
<protein>
    <submittedName>
        <fullName evidence="2">Uncharacterized protein</fullName>
    </submittedName>
</protein>
<evidence type="ECO:0000313" key="3">
    <source>
        <dbReference type="Proteomes" id="UP000460435"/>
    </source>
</evidence>
<name>A0A7K3M6Y6_9ACTN</name>
<dbReference type="EMBL" id="WLZY01000006">
    <property type="protein sequence ID" value="NDL59025.1"/>
    <property type="molecule type" value="Genomic_DNA"/>
</dbReference>
<dbReference type="RefSeq" id="WP_162451720.1">
    <property type="nucleotide sequence ID" value="NZ_WLZY01000006.1"/>
</dbReference>
<accession>A0A7K3M6Y6</accession>
<reference evidence="2 3" key="1">
    <citation type="submission" date="2019-11" db="EMBL/GenBank/DDBJ databases">
        <authorList>
            <person name="Li X.-J."/>
            <person name="Feng X.-M."/>
        </authorList>
    </citation>
    <scope>NUCLEOTIDE SEQUENCE [LARGE SCALE GENOMIC DNA]</scope>
    <source>
        <strain evidence="2 3">XMNu-373</strain>
    </source>
</reference>
<dbReference type="AlphaFoldDB" id="A0A7K3M6Y6"/>
<keyword evidence="1" id="KW-1133">Transmembrane helix</keyword>
<gene>
    <name evidence="2" type="ORF">F7O44_18320</name>
</gene>
<evidence type="ECO:0000256" key="1">
    <source>
        <dbReference type="SAM" id="Phobius"/>
    </source>
</evidence>
<proteinExistence type="predicted"/>